<reference evidence="1 2" key="1">
    <citation type="journal article" date="2010" name="Stand. Genomic Sci.">
        <title>Complete genome sequence of Streptosporangium roseum type strain (NI 9100).</title>
        <authorList>
            <person name="Nolan M."/>
            <person name="Sikorski J."/>
            <person name="Jando M."/>
            <person name="Lucas S."/>
            <person name="Lapidus A."/>
            <person name="Glavina Del Rio T."/>
            <person name="Chen F."/>
            <person name="Tice H."/>
            <person name="Pitluck S."/>
            <person name="Cheng J.F."/>
            <person name="Chertkov O."/>
            <person name="Sims D."/>
            <person name="Meincke L."/>
            <person name="Brettin T."/>
            <person name="Han C."/>
            <person name="Detter J.C."/>
            <person name="Bruce D."/>
            <person name="Goodwin L."/>
            <person name="Land M."/>
            <person name="Hauser L."/>
            <person name="Chang Y.J."/>
            <person name="Jeffries C.D."/>
            <person name="Ivanova N."/>
            <person name="Mavromatis K."/>
            <person name="Mikhailova N."/>
            <person name="Chen A."/>
            <person name="Palaniappan K."/>
            <person name="Chain P."/>
            <person name="Rohde M."/>
            <person name="Goker M."/>
            <person name="Bristow J."/>
            <person name="Eisen J.A."/>
            <person name="Markowitz V."/>
            <person name="Hugenholtz P."/>
            <person name="Kyrpides N.C."/>
            <person name="Klenk H.P."/>
        </authorList>
    </citation>
    <scope>NUCLEOTIDE SEQUENCE [LARGE SCALE GENOMIC DNA]</scope>
    <source>
        <strain evidence="2">ATCC 12428 / DSM 43021 / JCM 3005 / NI 9100</strain>
    </source>
</reference>
<evidence type="ECO:0000313" key="1">
    <source>
        <dbReference type="EMBL" id="ACZ88425.1"/>
    </source>
</evidence>
<dbReference type="EMBL" id="CP001814">
    <property type="protein sequence ID" value="ACZ88425.1"/>
    <property type="molecule type" value="Genomic_DNA"/>
</dbReference>
<protein>
    <submittedName>
        <fullName evidence="1">Uncharacterized protein</fullName>
    </submittedName>
</protein>
<proteinExistence type="predicted"/>
<dbReference type="HOGENOM" id="CLU_2994835_0_0_11"/>
<keyword evidence="2" id="KW-1185">Reference proteome</keyword>
<name>D2AR84_STRRD</name>
<dbReference type="KEGG" id="sro:Sros_5676"/>
<accession>D2AR84</accession>
<dbReference type="AlphaFoldDB" id="D2AR84"/>
<evidence type="ECO:0000313" key="2">
    <source>
        <dbReference type="Proteomes" id="UP000002029"/>
    </source>
</evidence>
<dbReference type="Proteomes" id="UP000002029">
    <property type="component" value="Chromosome"/>
</dbReference>
<sequence length="57" mass="6066">MKVTVVEHATDTEHVSAWEGSAVIAVAITRLNTPVSVIPRRLFDTAASPRSPAPVRG</sequence>
<organism evidence="1 2">
    <name type="scientific">Streptosporangium roseum (strain ATCC 12428 / DSM 43021 / JCM 3005 / KCTC 9067 / NCIMB 10171 / NRRL 2505 / NI 9100)</name>
    <dbReference type="NCBI Taxonomy" id="479432"/>
    <lineage>
        <taxon>Bacteria</taxon>
        <taxon>Bacillati</taxon>
        <taxon>Actinomycetota</taxon>
        <taxon>Actinomycetes</taxon>
        <taxon>Streptosporangiales</taxon>
        <taxon>Streptosporangiaceae</taxon>
        <taxon>Streptosporangium</taxon>
    </lineage>
</organism>
<gene>
    <name evidence="1" type="ordered locus">Sros_5676</name>
</gene>